<keyword evidence="1" id="KW-0732">Signal</keyword>
<organism evidence="2 3">
    <name type="scientific">Paraburkholderia sejongensis</name>
    <dbReference type="NCBI Taxonomy" id="2886946"/>
    <lineage>
        <taxon>Bacteria</taxon>
        <taxon>Pseudomonadati</taxon>
        <taxon>Pseudomonadota</taxon>
        <taxon>Betaproteobacteria</taxon>
        <taxon>Burkholderiales</taxon>
        <taxon>Burkholderiaceae</taxon>
        <taxon>Paraburkholderia</taxon>
    </lineage>
</organism>
<gene>
    <name evidence="2" type="ORF">LJ656_06365</name>
</gene>
<name>A0ABS8JQR7_9BURK</name>
<dbReference type="Proteomes" id="UP001431019">
    <property type="component" value="Unassembled WGS sequence"/>
</dbReference>
<proteinExistence type="predicted"/>
<evidence type="ECO:0008006" key="4">
    <source>
        <dbReference type="Google" id="ProtNLM"/>
    </source>
</evidence>
<feature type="signal peptide" evidence="1">
    <location>
        <begin position="1"/>
        <end position="19"/>
    </location>
</feature>
<evidence type="ECO:0000256" key="1">
    <source>
        <dbReference type="SAM" id="SignalP"/>
    </source>
</evidence>
<feature type="chain" id="PRO_5046779768" description="Lipoprotein" evidence="1">
    <location>
        <begin position="20"/>
        <end position="71"/>
    </location>
</feature>
<protein>
    <recommendedName>
        <fullName evidence="4">Lipoprotein</fullName>
    </recommendedName>
</protein>
<sequence length="71" mass="7025">MKRWIHVALLLVPMAISVAACSKAHKAGNDSMSVPGGRIVAAVSLPVTGAAAGCPGGSGYEAAFGTDDARS</sequence>
<evidence type="ECO:0000313" key="2">
    <source>
        <dbReference type="EMBL" id="MCC8392208.1"/>
    </source>
</evidence>
<reference evidence="2 3" key="1">
    <citation type="submission" date="2021-11" db="EMBL/GenBank/DDBJ databases">
        <authorList>
            <person name="Oh E.-T."/>
            <person name="Kim S.-B."/>
        </authorList>
    </citation>
    <scope>NUCLEOTIDE SEQUENCE [LARGE SCALE GENOMIC DNA]</scope>
    <source>
        <strain evidence="2 3">MMS20-SJTR3</strain>
    </source>
</reference>
<dbReference type="RefSeq" id="WP_230508425.1">
    <property type="nucleotide sequence ID" value="NZ_JAJITD010000003.1"/>
</dbReference>
<accession>A0ABS8JQR7</accession>
<evidence type="ECO:0000313" key="3">
    <source>
        <dbReference type="Proteomes" id="UP001431019"/>
    </source>
</evidence>
<keyword evidence="3" id="KW-1185">Reference proteome</keyword>
<dbReference type="PROSITE" id="PS51257">
    <property type="entry name" value="PROKAR_LIPOPROTEIN"/>
    <property type="match status" value="1"/>
</dbReference>
<dbReference type="EMBL" id="JAJITD010000003">
    <property type="protein sequence ID" value="MCC8392208.1"/>
    <property type="molecule type" value="Genomic_DNA"/>
</dbReference>
<comment type="caution">
    <text evidence="2">The sequence shown here is derived from an EMBL/GenBank/DDBJ whole genome shotgun (WGS) entry which is preliminary data.</text>
</comment>